<reference evidence="1 2" key="1">
    <citation type="journal article" date="2017" name="PLoS ONE">
        <title>Development of a real-time PCR for detection of Staphylococcus pseudintermedius using a novel automated comparison of whole-genome sequences.</title>
        <authorList>
            <person name="Verstappen K.M."/>
            <person name="Huijbregts L."/>
            <person name="Spaninks M."/>
            <person name="Wagenaar J.A."/>
            <person name="Fluit A.C."/>
            <person name="Duim B."/>
        </authorList>
    </citation>
    <scope>NUCLEOTIDE SEQUENCE [LARGE SCALE GENOMIC DNA]</scope>
    <source>
        <strain evidence="1 2">215070706401-1</strain>
    </source>
</reference>
<protein>
    <submittedName>
        <fullName evidence="1">Uncharacterized protein</fullName>
    </submittedName>
</protein>
<dbReference type="EMBL" id="MWUU01000038">
    <property type="protein sequence ID" value="PCF51788.1"/>
    <property type="molecule type" value="Genomic_DNA"/>
</dbReference>
<proteinExistence type="predicted"/>
<dbReference type="RefSeq" id="WP_019165851.1">
    <property type="nucleotide sequence ID" value="NZ_MWUU01000038.1"/>
</dbReference>
<evidence type="ECO:0000313" key="1">
    <source>
        <dbReference type="EMBL" id="PCF51788.1"/>
    </source>
</evidence>
<sequence length="69" mass="8128">MEFIGFADAQKFIEISGISEWHLEHEVYANAEFRKTCMFRFGKGGKRYIEIEPALKFIKENILVRESDL</sequence>
<comment type="caution">
    <text evidence="1">The sequence shown here is derived from an EMBL/GenBank/DDBJ whole genome shotgun (WGS) entry which is preliminary data.</text>
</comment>
<organism evidence="1 2">
    <name type="scientific">Staphylococcus delphini</name>
    <dbReference type="NCBI Taxonomy" id="53344"/>
    <lineage>
        <taxon>Bacteria</taxon>
        <taxon>Bacillati</taxon>
        <taxon>Bacillota</taxon>
        <taxon>Bacilli</taxon>
        <taxon>Bacillales</taxon>
        <taxon>Staphylococcaceae</taxon>
        <taxon>Staphylococcus</taxon>
        <taxon>Staphylococcus intermedius group</taxon>
    </lineage>
</organism>
<name>A0A2A4GUM2_9STAP</name>
<evidence type="ECO:0000313" key="2">
    <source>
        <dbReference type="Proteomes" id="UP000218335"/>
    </source>
</evidence>
<dbReference type="AlphaFoldDB" id="A0A2A4GUM2"/>
<gene>
    <name evidence="1" type="ORF">B5C08_12480</name>
</gene>
<dbReference type="Proteomes" id="UP000218335">
    <property type="component" value="Unassembled WGS sequence"/>
</dbReference>
<accession>A0A2A4GUM2</accession>